<comment type="caution">
    <text evidence="2">The sequence shown here is derived from an EMBL/GenBank/DDBJ whole genome shotgun (WGS) entry which is preliminary data.</text>
</comment>
<name>A0AAV7Y1R1_9EUKA</name>
<proteinExistence type="predicted"/>
<feature type="compositionally biased region" description="Polar residues" evidence="1">
    <location>
        <begin position="263"/>
        <end position="278"/>
    </location>
</feature>
<accession>A0AAV7Y1R1</accession>
<sequence length="420" mass="49201">MLKSPAQRFRLQMLRNFLYQTFKRQGHSEQESKERAIRIEKTAQKTSGLLNQHNPVEALMNHIVSKDQRQNGSSDKELLKKRLINNIDSQLLNELRKRVIQTKPYYAAIQFLGRPNPNKTISQSSENNKKIFQYLTKIISVVISKRALSSNELDQYFSRWIMYLPKIEMAKKFTHQQIERQKQRKLQQQQQQQLQPQLQKQQLQQQQQPQTQLQQKQQLQLQQQQQNLSQNQNSQIGVKAPQRNLHLSNTTVMAPQGTKGKDLNQTTNSKMNMNLPNQKGLVNQGIANQKSVNATNKNEGQTNTTTQKKELQQQQPLTRPSIEQQKKKIKSFLRTVSETEVKNKETLREVGLFASQIVSVNQRESHLPSSFKLNKKTNHNKKSNFFHNEEFLLKRRRISKKGSLKFYQIDSFPINTEKFF</sequence>
<dbReference type="AlphaFoldDB" id="A0AAV7Y1R1"/>
<dbReference type="EMBL" id="JANTQA010000076">
    <property type="protein sequence ID" value="KAJ3423793.1"/>
    <property type="molecule type" value="Genomic_DNA"/>
</dbReference>
<gene>
    <name evidence="2" type="ORF">M0812_30329</name>
</gene>
<dbReference type="Proteomes" id="UP001146793">
    <property type="component" value="Unassembled WGS sequence"/>
</dbReference>
<reference evidence="2" key="1">
    <citation type="submission" date="2022-08" db="EMBL/GenBank/DDBJ databases">
        <title>Novel sulphate-reducing endosymbionts in the free-living metamonad Anaeramoeba.</title>
        <authorList>
            <person name="Jerlstrom-Hultqvist J."/>
            <person name="Cepicka I."/>
            <person name="Gallot-Lavallee L."/>
            <person name="Salas-Leiva D."/>
            <person name="Curtis B.A."/>
            <person name="Zahonova K."/>
            <person name="Pipaliya S."/>
            <person name="Dacks J."/>
            <person name="Roger A.J."/>
        </authorList>
    </citation>
    <scope>NUCLEOTIDE SEQUENCE</scope>
    <source>
        <strain evidence="2">Busselton2</strain>
    </source>
</reference>
<evidence type="ECO:0000256" key="1">
    <source>
        <dbReference type="SAM" id="MobiDB-lite"/>
    </source>
</evidence>
<feature type="region of interest" description="Disordered" evidence="1">
    <location>
        <begin position="248"/>
        <end position="278"/>
    </location>
</feature>
<evidence type="ECO:0000313" key="2">
    <source>
        <dbReference type="EMBL" id="KAJ3423793.1"/>
    </source>
</evidence>
<protein>
    <submittedName>
        <fullName evidence="2">Transcription factor spt20</fullName>
    </submittedName>
</protein>
<evidence type="ECO:0000313" key="3">
    <source>
        <dbReference type="Proteomes" id="UP001146793"/>
    </source>
</evidence>
<feature type="compositionally biased region" description="Low complexity" evidence="1">
    <location>
        <begin position="301"/>
        <end position="318"/>
    </location>
</feature>
<feature type="region of interest" description="Disordered" evidence="1">
    <location>
        <begin position="293"/>
        <end position="324"/>
    </location>
</feature>
<organism evidence="2 3">
    <name type="scientific">Anaeramoeba flamelloides</name>
    <dbReference type="NCBI Taxonomy" id="1746091"/>
    <lineage>
        <taxon>Eukaryota</taxon>
        <taxon>Metamonada</taxon>
        <taxon>Anaeramoebidae</taxon>
        <taxon>Anaeramoeba</taxon>
    </lineage>
</organism>